<keyword evidence="5 9" id="KW-0812">Transmembrane</keyword>
<evidence type="ECO:0000256" key="8">
    <source>
        <dbReference type="ARBA" id="ARBA00023136"/>
    </source>
</evidence>
<organism evidence="12 13">
    <name type="scientific">Thalassotalea litorea</name>
    <dbReference type="NCBI Taxonomy" id="2020715"/>
    <lineage>
        <taxon>Bacteria</taxon>
        <taxon>Pseudomonadati</taxon>
        <taxon>Pseudomonadota</taxon>
        <taxon>Gammaproteobacteria</taxon>
        <taxon>Alteromonadales</taxon>
        <taxon>Colwelliaceae</taxon>
        <taxon>Thalassotalea</taxon>
    </lineage>
</organism>
<evidence type="ECO:0000256" key="2">
    <source>
        <dbReference type="ARBA" id="ARBA00009045"/>
    </source>
</evidence>
<evidence type="ECO:0000256" key="3">
    <source>
        <dbReference type="ARBA" id="ARBA00022475"/>
    </source>
</evidence>
<feature type="transmembrane region" description="Helical" evidence="9">
    <location>
        <begin position="268"/>
        <end position="285"/>
    </location>
</feature>
<evidence type="ECO:0000259" key="10">
    <source>
        <dbReference type="Pfam" id="PF01694"/>
    </source>
</evidence>
<keyword evidence="7 9" id="KW-1133">Transmembrane helix</keyword>
<dbReference type="InterPro" id="IPR038236">
    <property type="entry name" value="GlpG_N_sf"/>
</dbReference>
<evidence type="ECO:0000256" key="7">
    <source>
        <dbReference type="ARBA" id="ARBA00022989"/>
    </source>
</evidence>
<keyword evidence="4" id="KW-0997">Cell inner membrane</keyword>
<comment type="caution">
    <text evidence="12">The sequence shown here is derived from an EMBL/GenBank/DDBJ whole genome shotgun (WGS) entry which is preliminary data.</text>
</comment>
<feature type="domain" description="Peptidase S54 GlpG peptidase N-terminal" evidence="11">
    <location>
        <begin position="7"/>
        <end position="85"/>
    </location>
</feature>
<protein>
    <submittedName>
        <fullName evidence="12">Rhomboid family intramembrane serine protease GlpG</fullName>
        <ecNumber evidence="12">3.4.21.105</ecNumber>
    </submittedName>
</protein>
<evidence type="ECO:0000259" key="11">
    <source>
        <dbReference type="Pfam" id="PF12122"/>
    </source>
</evidence>
<dbReference type="AlphaFoldDB" id="A0A5R9IRX9"/>
<evidence type="ECO:0000256" key="1">
    <source>
        <dbReference type="ARBA" id="ARBA00004141"/>
    </source>
</evidence>
<feature type="transmembrane region" description="Helical" evidence="9">
    <location>
        <begin position="153"/>
        <end position="174"/>
    </location>
</feature>
<dbReference type="OrthoDB" id="9778341at2"/>
<comment type="subcellular location">
    <subcellularLocation>
        <location evidence="1">Membrane</location>
        <topology evidence="1">Multi-pass membrane protein</topology>
    </subcellularLocation>
</comment>
<dbReference type="PANTHER" id="PTHR43731">
    <property type="entry name" value="RHOMBOID PROTEASE"/>
    <property type="match status" value="1"/>
</dbReference>
<evidence type="ECO:0000256" key="5">
    <source>
        <dbReference type="ARBA" id="ARBA00022692"/>
    </source>
</evidence>
<sequence length="300" mass="33685">MNELVPLVKVKQSGMAKIFVRYLQNQGIEADSRPVSSDSEANEPFPHVIYCDPDKLELAKSEFSEFVRNPHQNKFQQSAWQSGSSLNIQSGQKLSKEIATNLKAKAGWFTLSIFALCWVVYFISLIAFEPAFSALKFNQLGDISQTMDEPWRWLTPAIFHFSFLHIAFNTLWWWQLGGQIEQNLGVGRIALLFIGSALLSNTAQFYVAGPNFGGLSGVVYATVGFVWWFGYLNPGHKIHLEKPIIGFLLFWLVLGFTDFMPINVANTAHLVGLLSGIAYAFMVHFSQKSQSNSSRSDSEL</sequence>
<dbReference type="GO" id="GO:0006508">
    <property type="term" value="P:proteolysis"/>
    <property type="evidence" value="ECO:0007669"/>
    <property type="project" value="UniProtKB-KW"/>
</dbReference>
<dbReference type="InterPro" id="IPR023662">
    <property type="entry name" value="Rhomboid_protease_GlpG"/>
</dbReference>
<feature type="transmembrane region" description="Helical" evidence="9">
    <location>
        <begin position="186"/>
        <end position="206"/>
    </location>
</feature>
<keyword evidence="12" id="KW-0645">Protease</keyword>
<dbReference type="PANTHER" id="PTHR43731:SF14">
    <property type="entry name" value="PRESENILIN-ASSOCIATED RHOMBOID-LIKE PROTEIN, MITOCHONDRIAL"/>
    <property type="match status" value="1"/>
</dbReference>
<evidence type="ECO:0000313" key="13">
    <source>
        <dbReference type="Proteomes" id="UP000307790"/>
    </source>
</evidence>
<keyword evidence="3" id="KW-1003">Cell membrane</keyword>
<evidence type="ECO:0000256" key="9">
    <source>
        <dbReference type="SAM" id="Phobius"/>
    </source>
</evidence>
<dbReference type="Pfam" id="PF01694">
    <property type="entry name" value="Rhomboid"/>
    <property type="match status" value="1"/>
</dbReference>
<keyword evidence="6 12" id="KW-0378">Hydrolase</keyword>
<reference evidence="12 13" key="1">
    <citation type="submission" date="2019-05" db="EMBL/GenBank/DDBJ databases">
        <title>Genome sequences of Thalassotalea litorea 1K03283.</title>
        <authorList>
            <person name="Zhang D."/>
        </authorList>
    </citation>
    <scope>NUCLEOTIDE SEQUENCE [LARGE SCALE GENOMIC DNA]</scope>
    <source>
        <strain evidence="12 13">MCCC 1K03283</strain>
    </source>
</reference>
<feature type="transmembrane region" description="Helical" evidence="9">
    <location>
        <begin position="212"/>
        <end position="232"/>
    </location>
</feature>
<name>A0A5R9IRX9_9GAMM</name>
<proteinExistence type="inferred from homology"/>
<keyword evidence="13" id="KW-1185">Reference proteome</keyword>
<keyword evidence="8 9" id="KW-0472">Membrane</keyword>
<dbReference type="InterPro" id="IPR050925">
    <property type="entry name" value="Rhomboid_protease_S54"/>
</dbReference>
<dbReference type="InterPro" id="IPR035952">
    <property type="entry name" value="Rhomboid-like_sf"/>
</dbReference>
<dbReference type="Gene3D" id="1.20.1540.10">
    <property type="entry name" value="Rhomboid-like"/>
    <property type="match status" value="1"/>
</dbReference>
<dbReference type="Pfam" id="PF12122">
    <property type="entry name" value="Rhomboid_N"/>
    <property type="match status" value="1"/>
</dbReference>
<dbReference type="SUPFAM" id="SSF144091">
    <property type="entry name" value="Rhomboid-like"/>
    <property type="match status" value="1"/>
</dbReference>
<dbReference type="NCBIfam" id="TIGR04239">
    <property type="entry name" value="rhombo_GlpG"/>
    <property type="match status" value="1"/>
</dbReference>
<feature type="domain" description="Peptidase S54 rhomboid" evidence="10">
    <location>
        <begin position="149"/>
        <end position="284"/>
    </location>
</feature>
<dbReference type="Proteomes" id="UP000307790">
    <property type="component" value="Unassembled WGS sequence"/>
</dbReference>
<feature type="transmembrane region" description="Helical" evidence="9">
    <location>
        <begin position="244"/>
        <end position="262"/>
    </location>
</feature>
<dbReference type="RefSeq" id="WP_138320166.1">
    <property type="nucleotide sequence ID" value="NZ_VCBC01000010.1"/>
</dbReference>
<dbReference type="InterPro" id="IPR022764">
    <property type="entry name" value="Peptidase_S54_rhomboid_dom"/>
</dbReference>
<dbReference type="InterPro" id="IPR022732">
    <property type="entry name" value="Peptidase_S54_GlpG_N"/>
</dbReference>
<gene>
    <name evidence="12" type="primary">glpG</name>
    <name evidence="12" type="ORF">FE810_11330</name>
</gene>
<evidence type="ECO:0000256" key="6">
    <source>
        <dbReference type="ARBA" id="ARBA00022801"/>
    </source>
</evidence>
<dbReference type="EMBL" id="VCBC01000010">
    <property type="protein sequence ID" value="TLU64668.1"/>
    <property type="molecule type" value="Genomic_DNA"/>
</dbReference>
<comment type="similarity">
    <text evidence="2">Belongs to the peptidase S54 family.</text>
</comment>
<dbReference type="Gene3D" id="3.30.70.2350">
    <property type="match status" value="1"/>
</dbReference>
<evidence type="ECO:0000256" key="4">
    <source>
        <dbReference type="ARBA" id="ARBA00022519"/>
    </source>
</evidence>
<evidence type="ECO:0000313" key="12">
    <source>
        <dbReference type="EMBL" id="TLU64668.1"/>
    </source>
</evidence>
<dbReference type="EC" id="3.4.21.105" evidence="12"/>
<dbReference type="GO" id="GO:0016020">
    <property type="term" value="C:membrane"/>
    <property type="evidence" value="ECO:0007669"/>
    <property type="project" value="UniProtKB-SubCell"/>
</dbReference>
<dbReference type="GO" id="GO:0004252">
    <property type="term" value="F:serine-type endopeptidase activity"/>
    <property type="evidence" value="ECO:0007669"/>
    <property type="project" value="InterPro"/>
</dbReference>
<feature type="transmembrane region" description="Helical" evidence="9">
    <location>
        <begin position="106"/>
        <end position="128"/>
    </location>
</feature>
<accession>A0A5R9IRX9</accession>